<dbReference type="EMBL" id="CP090173">
    <property type="protein sequence ID" value="UJO24001.1"/>
    <property type="molecule type" value="Genomic_DNA"/>
</dbReference>
<keyword evidence="4 8" id="KW-0812">Transmembrane</keyword>
<keyword evidence="5 8" id="KW-1133">Transmembrane helix</keyword>
<keyword evidence="3 7" id="KW-0813">Transport</keyword>
<dbReference type="NCBIfam" id="TIGR00879">
    <property type="entry name" value="SP"/>
    <property type="match status" value="1"/>
</dbReference>
<evidence type="ECO:0000259" key="9">
    <source>
        <dbReference type="PROSITE" id="PS50850"/>
    </source>
</evidence>
<feature type="transmembrane region" description="Helical" evidence="8">
    <location>
        <begin position="65"/>
        <end position="89"/>
    </location>
</feature>
<reference evidence="10" key="1">
    <citation type="submission" date="2021-12" db="EMBL/GenBank/DDBJ databases">
        <authorList>
            <person name="Zaccaron A."/>
            <person name="Stergiopoulos I."/>
        </authorList>
    </citation>
    <scope>NUCLEOTIDE SEQUENCE</scope>
    <source>
        <strain evidence="10">Race5_Kim</strain>
    </source>
</reference>
<dbReference type="InterPro" id="IPR005828">
    <property type="entry name" value="MFS_sugar_transport-like"/>
</dbReference>
<dbReference type="InterPro" id="IPR050360">
    <property type="entry name" value="MFS_Sugar_Transporters"/>
</dbReference>
<dbReference type="KEGG" id="ffu:CLAFUR5_12546"/>
<protein>
    <submittedName>
        <fullName evidence="10">Lactose permease</fullName>
    </submittedName>
</protein>
<dbReference type="OrthoDB" id="6133115at2759"/>
<dbReference type="RefSeq" id="XP_047768367.1">
    <property type="nucleotide sequence ID" value="XM_047911694.1"/>
</dbReference>
<evidence type="ECO:0000256" key="5">
    <source>
        <dbReference type="ARBA" id="ARBA00022989"/>
    </source>
</evidence>
<feature type="domain" description="Major facilitator superfamily (MFS) profile" evidence="9">
    <location>
        <begin position="68"/>
        <end position="501"/>
    </location>
</feature>
<feature type="transmembrane region" description="Helical" evidence="8">
    <location>
        <begin position="345"/>
        <end position="364"/>
    </location>
</feature>
<evidence type="ECO:0000256" key="4">
    <source>
        <dbReference type="ARBA" id="ARBA00022692"/>
    </source>
</evidence>
<dbReference type="AlphaFoldDB" id="A0A9Q8PKA3"/>
<dbReference type="InterPro" id="IPR020846">
    <property type="entry name" value="MFS_dom"/>
</dbReference>
<dbReference type="SUPFAM" id="SSF103473">
    <property type="entry name" value="MFS general substrate transporter"/>
    <property type="match status" value="1"/>
</dbReference>
<comment type="similarity">
    <text evidence="2 7">Belongs to the major facilitator superfamily. Sugar transporter (TC 2.A.1.1) family.</text>
</comment>
<dbReference type="PROSITE" id="PS50850">
    <property type="entry name" value="MFS"/>
    <property type="match status" value="1"/>
</dbReference>
<dbReference type="Proteomes" id="UP000756132">
    <property type="component" value="Chromosome 11"/>
</dbReference>
<organism evidence="10 11">
    <name type="scientific">Passalora fulva</name>
    <name type="common">Tomato leaf mold</name>
    <name type="synonym">Cladosporium fulvum</name>
    <dbReference type="NCBI Taxonomy" id="5499"/>
    <lineage>
        <taxon>Eukaryota</taxon>
        <taxon>Fungi</taxon>
        <taxon>Dikarya</taxon>
        <taxon>Ascomycota</taxon>
        <taxon>Pezizomycotina</taxon>
        <taxon>Dothideomycetes</taxon>
        <taxon>Dothideomycetidae</taxon>
        <taxon>Mycosphaerellales</taxon>
        <taxon>Mycosphaerellaceae</taxon>
        <taxon>Fulvia</taxon>
    </lineage>
</organism>
<dbReference type="GO" id="GO:0016020">
    <property type="term" value="C:membrane"/>
    <property type="evidence" value="ECO:0007669"/>
    <property type="project" value="UniProtKB-SubCell"/>
</dbReference>
<feature type="transmembrane region" description="Helical" evidence="8">
    <location>
        <begin position="376"/>
        <end position="396"/>
    </location>
</feature>
<dbReference type="GeneID" id="71992424"/>
<evidence type="ECO:0000256" key="6">
    <source>
        <dbReference type="ARBA" id="ARBA00023136"/>
    </source>
</evidence>
<dbReference type="FunFam" id="1.20.1250.20:FF:000134">
    <property type="entry name" value="MFS sugar transporter protein"/>
    <property type="match status" value="1"/>
</dbReference>
<comment type="subcellular location">
    <subcellularLocation>
        <location evidence="1">Membrane</location>
        <topology evidence="1">Multi-pass membrane protein</topology>
    </subcellularLocation>
</comment>
<gene>
    <name evidence="10" type="ORF">CLAFUR5_12546</name>
</gene>
<evidence type="ECO:0000256" key="8">
    <source>
        <dbReference type="SAM" id="Phobius"/>
    </source>
</evidence>
<proteinExistence type="inferred from homology"/>
<dbReference type="InterPro" id="IPR036259">
    <property type="entry name" value="MFS_trans_sf"/>
</dbReference>
<dbReference type="Pfam" id="PF00083">
    <property type="entry name" value="Sugar_tr"/>
    <property type="match status" value="1"/>
</dbReference>
<evidence type="ECO:0000256" key="1">
    <source>
        <dbReference type="ARBA" id="ARBA00004141"/>
    </source>
</evidence>
<feature type="transmembrane region" description="Helical" evidence="8">
    <location>
        <begin position="109"/>
        <end position="130"/>
    </location>
</feature>
<evidence type="ECO:0000256" key="2">
    <source>
        <dbReference type="ARBA" id="ARBA00010992"/>
    </source>
</evidence>
<dbReference type="PANTHER" id="PTHR48022">
    <property type="entry name" value="PLASTIDIC GLUCOSE TRANSPORTER 4"/>
    <property type="match status" value="1"/>
</dbReference>
<dbReference type="GO" id="GO:0005351">
    <property type="term" value="F:carbohydrate:proton symporter activity"/>
    <property type="evidence" value="ECO:0007669"/>
    <property type="project" value="TreeGrafter"/>
</dbReference>
<evidence type="ECO:0000256" key="7">
    <source>
        <dbReference type="RuleBase" id="RU003346"/>
    </source>
</evidence>
<feature type="transmembrane region" description="Helical" evidence="8">
    <location>
        <begin position="478"/>
        <end position="496"/>
    </location>
</feature>
<dbReference type="Gene3D" id="1.20.1250.20">
    <property type="entry name" value="MFS general substrate transporter like domains"/>
    <property type="match status" value="1"/>
</dbReference>
<evidence type="ECO:0000256" key="3">
    <source>
        <dbReference type="ARBA" id="ARBA00022448"/>
    </source>
</evidence>
<name>A0A9Q8PKA3_PASFU</name>
<feature type="transmembrane region" description="Helical" evidence="8">
    <location>
        <begin position="408"/>
        <end position="427"/>
    </location>
</feature>
<feature type="transmembrane region" description="Helical" evidence="8">
    <location>
        <begin position="221"/>
        <end position="238"/>
    </location>
</feature>
<feature type="transmembrane region" description="Helical" evidence="8">
    <location>
        <begin position="192"/>
        <end position="209"/>
    </location>
</feature>
<dbReference type="InterPro" id="IPR003663">
    <property type="entry name" value="Sugar/inositol_transpt"/>
</dbReference>
<evidence type="ECO:0000313" key="11">
    <source>
        <dbReference type="Proteomes" id="UP000756132"/>
    </source>
</evidence>
<accession>A0A9Q8PKA3</accession>
<dbReference type="PANTHER" id="PTHR48022:SF79">
    <property type="entry name" value="LACTOSE PERMEASE, PUTATIVE (AFU_ORTHOLOGUE AFUA_6G01860)-RELATED"/>
    <property type="match status" value="1"/>
</dbReference>
<reference evidence="10" key="2">
    <citation type="journal article" date="2022" name="Microb. Genom.">
        <title>A chromosome-scale genome assembly of the tomato pathogen Cladosporium fulvum reveals a compartmentalized genome architecture and the presence of a dispensable chromosome.</title>
        <authorList>
            <person name="Zaccaron A.Z."/>
            <person name="Chen L.H."/>
            <person name="Samaras A."/>
            <person name="Stergiopoulos I."/>
        </authorList>
    </citation>
    <scope>NUCLEOTIDE SEQUENCE</scope>
    <source>
        <strain evidence="10">Race5_Kim</strain>
    </source>
</reference>
<sequence>MEPVTKSSLAGQSKEGATFISHIEDTTGDAKQIPEVVNVQGNPDFIQATTNGAPLNLLSKESLQLYLILLTACLNATASGFDGSIFGSINAMNQYQAYFRKEETGSSTGIIFAIYTIGSMVGAVFTGFVCDVFGRRAGMGIGAVIIMIGAVLIRGRFVLGLGISLGTSAAPTYAIELAPLQWRGRITGYYNTFFYSGSILATGVTYATTKDTSQLSWRLPLGLQCVPPVFILLGSFSIPESPRWLCSRGKHEEAARILAKYHGAGDMRHPMVQLELREFEESIAVQKMRSWWDWRDLVKTHNACWRIAMVALMSYGSQLSGNSVLTYYLPTMYTQLGVASTDRRLLLTFANSIVSCTGAVFGSATNDKIGRRTKLWVGSFVLAILFAAVTGFSSYFEHSRAPTSHAKSLSNAGIAFIFLFGCAYSFVYTPLTPTYCAETLDNHTRATGMGIHVIMNNTANFYNTYITAVAFKAIAWKYYLVFVCLNVVYGFAWYFCGMETKGRTMEQLQEVFDAPWPPKASLQKTRSRGLQCE</sequence>
<keyword evidence="6 8" id="KW-0472">Membrane</keyword>
<evidence type="ECO:0000313" key="10">
    <source>
        <dbReference type="EMBL" id="UJO24001.1"/>
    </source>
</evidence>
<keyword evidence="11" id="KW-1185">Reference proteome</keyword>